<accession>Q07QG3</accession>
<dbReference type="HOGENOM" id="CLU_1217934_0_0_5"/>
<gene>
    <name evidence="4" type="ordered locus">RPE_1873</name>
</gene>
<dbReference type="AlphaFoldDB" id="Q07QG3"/>
<dbReference type="Gene3D" id="1.10.101.10">
    <property type="entry name" value="PGBD-like superfamily/PGBD"/>
    <property type="match status" value="1"/>
</dbReference>
<dbReference type="EMBL" id="CP000463">
    <property type="protein sequence ID" value="ABJ05821.1"/>
    <property type="molecule type" value="Genomic_DNA"/>
</dbReference>
<dbReference type="InterPro" id="IPR002477">
    <property type="entry name" value="Peptidoglycan-bd-like"/>
</dbReference>
<dbReference type="Pfam" id="PF01471">
    <property type="entry name" value="PG_binding_1"/>
    <property type="match status" value="1"/>
</dbReference>
<organism evidence="4">
    <name type="scientific">Rhodopseudomonas palustris (strain BisA53)</name>
    <dbReference type="NCBI Taxonomy" id="316055"/>
    <lineage>
        <taxon>Bacteria</taxon>
        <taxon>Pseudomonadati</taxon>
        <taxon>Pseudomonadota</taxon>
        <taxon>Alphaproteobacteria</taxon>
        <taxon>Hyphomicrobiales</taxon>
        <taxon>Nitrobacteraceae</taxon>
        <taxon>Rhodopseudomonas</taxon>
    </lineage>
</organism>
<evidence type="ECO:0000256" key="1">
    <source>
        <dbReference type="SAM" id="MobiDB-lite"/>
    </source>
</evidence>
<feature type="domain" description="Peptidoglycan binding-like" evidence="3">
    <location>
        <begin position="160"/>
        <end position="209"/>
    </location>
</feature>
<proteinExistence type="predicted"/>
<dbReference type="SUPFAM" id="SSF47090">
    <property type="entry name" value="PGBD-like"/>
    <property type="match status" value="1"/>
</dbReference>
<dbReference type="eggNOG" id="COG3409">
    <property type="taxonomic scope" value="Bacteria"/>
</dbReference>
<dbReference type="STRING" id="316055.RPE_1873"/>
<feature type="transmembrane region" description="Helical" evidence="2">
    <location>
        <begin position="40"/>
        <end position="59"/>
    </location>
</feature>
<keyword evidence="2" id="KW-0812">Transmembrane</keyword>
<keyword evidence="2" id="KW-0472">Membrane</keyword>
<evidence type="ECO:0000259" key="3">
    <source>
        <dbReference type="Pfam" id="PF01471"/>
    </source>
</evidence>
<evidence type="ECO:0000313" key="4">
    <source>
        <dbReference type="EMBL" id="ABJ05821.1"/>
    </source>
</evidence>
<evidence type="ECO:0000256" key="2">
    <source>
        <dbReference type="SAM" id="Phobius"/>
    </source>
</evidence>
<dbReference type="KEGG" id="rpe:RPE_1873"/>
<feature type="region of interest" description="Disordered" evidence="1">
    <location>
        <begin position="104"/>
        <end position="151"/>
    </location>
</feature>
<keyword evidence="2" id="KW-1133">Transmembrane helix</keyword>
<dbReference type="InterPro" id="IPR036366">
    <property type="entry name" value="PGBDSf"/>
</dbReference>
<feature type="compositionally biased region" description="Low complexity" evidence="1">
    <location>
        <begin position="104"/>
        <end position="134"/>
    </location>
</feature>
<sequence length="222" mass="23142">MPKKSRKAPLKPSRAQALAIEPDESRGPLMRVLLHSPKDVVAAMFATAAVVAIIVNALMMQAGRHPSPMFGGSISPPALPAIAGPLPRPRPVEAAQRNADLFASPTKLTATPPPAATVAAPPTAAPAVASSAAQPRPPAPVPASNRSADPLGDLINSSRRIAAVQRALTEFGYGQLKPTGNVGTDTQAAIQKFERDRKMPVTGQLSDRLVRELAAMTGRPIE</sequence>
<dbReference type="InterPro" id="IPR036365">
    <property type="entry name" value="PGBD-like_sf"/>
</dbReference>
<protein>
    <submittedName>
        <fullName evidence="4">Peptidoglycan-binding domain 1 protein</fullName>
    </submittedName>
</protein>
<reference evidence="4" key="1">
    <citation type="submission" date="2006-09" db="EMBL/GenBank/DDBJ databases">
        <title>Complete sequence of Rhodopseudomonas palustris BisA53.</title>
        <authorList>
            <consortium name="US DOE Joint Genome Institute"/>
            <person name="Copeland A."/>
            <person name="Lucas S."/>
            <person name="Lapidus A."/>
            <person name="Barry K."/>
            <person name="Detter J.C."/>
            <person name="Glavina del Rio T."/>
            <person name="Hammon N."/>
            <person name="Israni S."/>
            <person name="Dalin E."/>
            <person name="Tice H."/>
            <person name="Pitluck S."/>
            <person name="Chain P."/>
            <person name="Malfatti S."/>
            <person name="Shin M."/>
            <person name="Vergez L."/>
            <person name="Schmutz J."/>
            <person name="Larimer F."/>
            <person name="Land M."/>
            <person name="Hauser L."/>
            <person name="Pelletier D.A."/>
            <person name="Kyrpides N."/>
            <person name="Kim E."/>
            <person name="Harwood C.S."/>
            <person name="Oda Y."/>
            <person name="Richardson P."/>
        </authorList>
    </citation>
    <scope>NUCLEOTIDE SEQUENCE [LARGE SCALE GENOMIC DNA]</scope>
    <source>
        <strain evidence="4">BisA53</strain>
    </source>
</reference>
<name>Q07QG3_RHOP5</name>